<evidence type="ECO:0000313" key="2">
    <source>
        <dbReference type="Proteomes" id="UP001165960"/>
    </source>
</evidence>
<organism evidence="1 2">
    <name type="scientific">Entomophthora muscae</name>
    <dbReference type="NCBI Taxonomy" id="34485"/>
    <lineage>
        <taxon>Eukaryota</taxon>
        <taxon>Fungi</taxon>
        <taxon>Fungi incertae sedis</taxon>
        <taxon>Zoopagomycota</taxon>
        <taxon>Entomophthoromycotina</taxon>
        <taxon>Entomophthoromycetes</taxon>
        <taxon>Entomophthorales</taxon>
        <taxon>Entomophthoraceae</taxon>
        <taxon>Entomophthora</taxon>
    </lineage>
</organism>
<name>A0ACC2RZZ7_9FUNG</name>
<accession>A0ACC2RZZ7</accession>
<proteinExistence type="predicted"/>
<dbReference type="EMBL" id="QTSX02006394">
    <property type="protein sequence ID" value="KAJ9055616.1"/>
    <property type="molecule type" value="Genomic_DNA"/>
</dbReference>
<comment type="caution">
    <text evidence="1">The sequence shown here is derived from an EMBL/GenBank/DDBJ whole genome shotgun (WGS) entry which is preliminary data.</text>
</comment>
<dbReference type="Proteomes" id="UP001165960">
    <property type="component" value="Unassembled WGS sequence"/>
</dbReference>
<keyword evidence="2" id="KW-1185">Reference proteome</keyword>
<evidence type="ECO:0000313" key="1">
    <source>
        <dbReference type="EMBL" id="KAJ9055616.1"/>
    </source>
</evidence>
<gene>
    <name evidence="1" type="ORF">DSO57_1002091</name>
</gene>
<reference evidence="1" key="1">
    <citation type="submission" date="2022-04" db="EMBL/GenBank/DDBJ databases">
        <title>Genome of the entomopathogenic fungus Entomophthora muscae.</title>
        <authorList>
            <person name="Elya C."/>
            <person name="Lovett B.R."/>
            <person name="Lee E."/>
            <person name="Macias A.M."/>
            <person name="Hajek A.E."/>
            <person name="De Bivort B.L."/>
            <person name="Kasson M.T."/>
            <person name="De Fine Licht H.H."/>
            <person name="Stajich J.E."/>
        </authorList>
    </citation>
    <scope>NUCLEOTIDE SEQUENCE</scope>
    <source>
        <strain evidence="1">Berkeley</strain>
    </source>
</reference>
<protein>
    <submittedName>
        <fullName evidence="1">Uncharacterized protein</fullName>
    </submittedName>
</protein>
<sequence>MPLSSATHRVREFSASLQAALSALCQAKLEALEQGVGSSIEREEHILEDLPEEDHKIVRAPLTSGAFAIAPSWVHAAEGRHYLQLDKEDDQFKNAKTNTPKPSGPEAQEGSSSQLDPKDCSSPKLPCFPGHSAPTSLQPGPRGGGVPNNQCCNCAVLAELHGEKYLEDR</sequence>